<sequence>MRNEKKFRTVNRILGDKPRLGPFPADQIFPWAAIAILNVFVVYYTFKAGWLATGLSIAWGCATWWVVSTNKDFFGKFVGVPRINRGYMPFKTIKKNTGVRSQKSEYFDR</sequence>
<reference evidence="2 3" key="1">
    <citation type="journal article" date="2023" name="Limnol Oceanogr Lett">
        <title>Environmental adaptations by the intertidal Antarctic cyanobacterium Halotia branconii CENA392 as revealed using long-read genome sequencing.</title>
        <authorList>
            <person name="Dextro R.B."/>
            <person name="Delbaje E."/>
            <person name="Freitas P.N.N."/>
            <person name="Geraldes V."/>
            <person name="Pinto E."/>
            <person name="Long P.F."/>
            <person name="Fiore M.F."/>
        </authorList>
    </citation>
    <scope>NUCLEOTIDE SEQUENCE [LARGE SCALE GENOMIC DNA]</scope>
    <source>
        <strain evidence="2 3">CENA392</strain>
        <plasmid evidence="2 3">unnamed1</plasmid>
    </source>
</reference>
<keyword evidence="1" id="KW-1133">Transmembrane helix</keyword>
<accession>A0AAJ6NYG6</accession>
<keyword evidence="2" id="KW-0614">Plasmid</keyword>
<feature type="transmembrane region" description="Helical" evidence="1">
    <location>
        <begin position="28"/>
        <end position="44"/>
    </location>
</feature>
<protein>
    <recommendedName>
        <fullName evidence="4">Conjugal transfer protein</fullName>
    </recommendedName>
</protein>
<geneLocation type="plasmid" evidence="2 3">
    <name>unnamed1</name>
</geneLocation>
<keyword evidence="3" id="KW-1185">Reference proteome</keyword>
<organism evidence="2 3">
    <name type="scientific">Halotia branconii CENA392</name>
    <dbReference type="NCBI Taxonomy" id="1539056"/>
    <lineage>
        <taxon>Bacteria</taxon>
        <taxon>Bacillati</taxon>
        <taxon>Cyanobacteriota</taxon>
        <taxon>Cyanophyceae</taxon>
        <taxon>Nostocales</taxon>
        <taxon>Nodulariaceae</taxon>
        <taxon>Halotia</taxon>
    </lineage>
</organism>
<dbReference type="EMBL" id="CP124544">
    <property type="protein sequence ID" value="WGV29068.1"/>
    <property type="molecule type" value="Genomic_DNA"/>
</dbReference>
<gene>
    <name evidence="2" type="ORF">QI031_31405</name>
</gene>
<dbReference type="AlphaFoldDB" id="A0AAJ6NYG6"/>
<evidence type="ECO:0000313" key="3">
    <source>
        <dbReference type="Proteomes" id="UP001223520"/>
    </source>
</evidence>
<proteinExistence type="predicted"/>
<evidence type="ECO:0000313" key="2">
    <source>
        <dbReference type="EMBL" id="WGV29068.1"/>
    </source>
</evidence>
<evidence type="ECO:0008006" key="4">
    <source>
        <dbReference type="Google" id="ProtNLM"/>
    </source>
</evidence>
<evidence type="ECO:0000256" key="1">
    <source>
        <dbReference type="SAM" id="Phobius"/>
    </source>
</evidence>
<keyword evidence="1" id="KW-0812">Transmembrane</keyword>
<dbReference type="RefSeq" id="WP_281486264.1">
    <property type="nucleotide sequence ID" value="NZ_CP124544.1"/>
</dbReference>
<name>A0AAJ6NYG6_9CYAN</name>
<keyword evidence="1" id="KW-0472">Membrane</keyword>
<dbReference type="KEGG" id="hbq:QI031_31405"/>
<feature type="transmembrane region" description="Helical" evidence="1">
    <location>
        <begin position="50"/>
        <end position="67"/>
    </location>
</feature>
<dbReference type="Proteomes" id="UP001223520">
    <property type="component" value="Plasmid unnamed1"/>
</dbReference>